<evidence type="ECO:0000259" key="1">
    <source>
        <dbReference type="Pfam" id="PF02627"/>
    </source>
</evidence>
<dbReference type="RefSeq" id="WP_200609988.1">
    <property type="nucleotide sequence ID" value="NZ_JAEHHL010000006.1"/>
</dbReference>
<dbReference type="InterPro" id="IPR003779">
    <property type="entry name" value="CMD-like"/>
</dbReference>
<dbReference type="GO" id="GO:0051920">
    <property type="term" value="F:peroxiredoxin activity"/>
    <property type="evidence" value="ECO:0007669"/>
    <property type="project" value="InterPro"/>
</dbReference>
<proteinExistence type="predicted"/>
<dbReference type="EMBL" id="JAEHHL010000006">
    <property type="protein sequence ID" value="MBK0399799.1"/>
    <property type="molecule type" value="Genomic_DNA"/>
</dbReference>
<evidence type="ECO:0000313" key="3">
    <source>
        <dbReference type="Proteomes" id="UP000655420"/>
    </source>
</evidence>
<dbReference type="AlphaFoldDB" id="A0A8J7M760"/>
<dbReference type="SUPFAM" id="SSF69118">
    <property type="entry name" value="AhpD-like"/>
    <property type="match status" value="1"/>
</dbReference>
<gene>
    <name evidence="2" type="ORF">H0I76_11410</name>
</gene>
<dbReference type="Proteomes" id="UP000655420">
    <property type="component" value="Unassembled WGS sequence"/>
</dbReference>
<organism evidence="2 3">
    <name type="scientific">Thermohalobaculum xanthum</name>
    <dbReference type="NCBI Taxonomy" id="2753746"/>
    <lineage>
        <taxon>Bacteria</taxon>
        <taxon>Pseudomonadati</taxon>
        <taxon>Pseudomonadota</taxon>
        <taxon>Alphaproteobacteria</taxon>
        <taxon>Rhodobacterales</taxon>
        <taxon>Paracoccaceae</taxon>
        <taxon>Thermohalobaculum</taxon>
    </lineage>
</organism>
<evidence type="ECO:0000313" key="2">
    <source>
        <dbReference type="EMBL" id="MBK0399799.1"/>
    </source>
</evidence>
<name>A0A8J7M760_9RHOB</name>
<dbReference type="Pfam" id="PF02627">
    <property type="entry name" value="CMD"/>
    <property type="match status" value="1"/>
</dbReference>
<dbReference type="Gene3D" id="1.20.1290.10">
    <property type="entry name" value="AhpD-like"/>
    <property type="match status" value="1"/>
</dbReference>
<sequence length="184" mass="19084">MSRINAVDPATAQGRARDLLDGVQKKLGITPNLMRVMANQPAVLDAYLKLNEALGQGGFDAKAREAVALAVAGANACDYCASAHSAISKGLKVEPAEIEARLAGRSSDPALSAALGFARRVVETRGFVSDVDLKAVRDAGHGDAEIVEVVALVAANILTNYINHVAQTAIDFPAVDASAHRVAA</sequence>
<protein>
    <submittedName>
        <fullName evidence="2">Carboxymuconolactone decarboxylase family protein</fullName>
    </submittedName>
</protein>
<keyword evidence="3" id="KW-1185">Reference proteome</keyword>
<feature type="domain" description="Carboxymuconolactone decarboxylase-like" evidence="1">
    <location>
        <begin position="41"/>
        <end position="120"/>
    </location>
</feature>
<accession>A0A8J7M760</accession>
<dbReference type="NCBIfam" id="TIGR00778">
    <property type="entry name" value="ahpD_dom"/>
    <property type="match status" value="1"/>
</dbReference>
<dbReference type="PANTHER" id="PTHR35446">
    <property type="entry name" value="SI:CH211-175M2.5"/>
    <property type="match status" value="1"/>
</dbReference>
<comment type="caution">
    <text evidence="2">The sequence shown here is derived from an EMBL/GenBank/DDBJ whole genome shotgun (WGS) entry which is preliminary data.</text>
</comment>
<dbReference type="InterPro" id="IPR029032">
    <property type="entry name" value="AhpD-like"/>
</dbReference>
<reference evidence="2" key="1">
    <citation type="submission" date="2020-12" db="EMBL/GenBank/DDBJ databases">
        <title>Bacterial taxonomy.</title>
        <authorList>
            <person name="Pan X."/>
        </authorList>
    </citation>
    <scope>NUCLEOTIDE SEQUENCE</scope>
    <source>
        <strain evidence="2">M0105</strain>
    </source>
</reference>
<dbReference type="InterPro" id="IPR004675">
    <property type="entry name" value="AhpD_core"/>
</dbReference>
<dbReference type="PANTHER" id="PTHR35446:SF3">
    <property type="entry name" value="CMD DOMAIN-CONTAINING PROTEIN"/>
    <property type="match status" value="1"/>
</dbReference>